<dbReference type="EMBL" id="QGHT01000004">
    <property type="protein sequence ID" value="PWT43134.1"/>
    <property type="molecule type" value="Genomic_DNA"/>
</dbReference>
<evidence type="ECO:0000256" key="1">
    <source>
        <dbReference type="SAM" id="MobiDB-lite"/>
    </source>
</evidence>
<feature type="region of interest" description="Disordered" evidence="1">
    <location>
        <begin position="126"/>
        <end position="151"/>
    </location>
</feature>
<sequence length="151" mass="17013">MSIELLKNTVSDDDLGQVKTSLRLEPDMESDDVLLKMLIKAARRDIISQVGERIDDFFDDNEVFNAAVILEVSHLYNHRSATSEQQTYEVPMALYSLINSMKDDYRYQIAKKDGWLDDYTSGIADAESSNETAAGSNQNEDNLTAKDEHNG</sequence>
<dbReference type="Proteomes" id="UP000245980">
    <property type="component" value="Unassembled WGS sequence"/>
</dbReference>
<comment type="caution">
    <text evidence="2">The sequence shown here is derived from an EMBL/GenBank/DDBJ whole genome shotgun (WGS) entry which is preliminary data.</text>
</comment>
<dbReference type="InterPro" id="IPR021146">
    <property type="entry name" value="Phage_gp6-like_head-tail"/>
</dbReference>
<dbReference type="RefSeq" id="WP_109883287.1">
    <property type="nucleotide sequence ID" value="NZ_QGHP01000003.1"/>
</dbReference>
<dbReference type="Gene3D" id="1.10.3230.30">
    <property type="entry name" value="Phage gp6-like head-tail connector protein"/>
    <property type="match status" value="1"/>
</dbReference>
<gene>
    <name evidence="2" type="ORF">DKZ22_01955</name>
</gene>
<dbReference type="CDD" id="cd08054">
    <property type="entry name" value="gp6"/>
    <property type="match status" value="1"/>
</dbReference>
<dbReference type="AlphaFoldDB" id="A0A855XXU5"/>
<name>A0A855XXU5_LIMRT</name>
<accession>A0A855XXU5</accession>
<dbReference type="NCBIfam" id="TIGR01560">
    <property type="entry name" value="put_DNA_pack"/>
    <property type="match status" value="1"/>
</dbReference>
<protein>
    <submittedName>
        <fullName evidence="2">DNA-packaging protein</fullName>
    </submittedName>
</protein>
<organism evidence="2 3">
    <name type="scientific">Limosilactobacillus reuteri</name>
    <name type="common">Lactobacillus reuteri</name>
    <dbReference type="NCBI Taxonomy" id="1598"/>
    <lineage>
        <taxon>Bacteria</taxon>
        <taxon>Bacillati</taxon>
        <taxon>Bacillota</taxon>
        <taxon>Bacilli</taxon>
        <taxon>Lactobacillales</taxon>
        <taxon>Lactobacillaceae</taxon>
        <taxon>Limosilactobacillus</taxon>
    </lineage>
</organism>
<evidence type="ECO:0000313" key="3">
    <source>
        <dbReference type="Proteomes" id="UP000245980"/>
    </source>
</evidence>
<proteinExistence type="predicted"/>
<evidence type="ECO:0000313" key="2">
    <source>
        <dbReference type="EMBL" id="PWT43134.1"/>
    </source>
</evidence>
<feature type="compositionally biased region" description="Polar residues" evidence="1">
    <location>
        <begin position="127"/>
        <end position="142"/>
    </location>
</feature>
<dbReference type="Pfam" id="PF05135">
    <property type="entry name" value="Phage_connect_1"/>
    <property type="match status" value="1"/>
</dbReference>
<dbReference type="InterPro" id="IPR006450">
    <property type="entry name" value="Phage_HK97_gp6-like"/>
</dbReference>
<reference evidence="2 3" key="1">
    <citation type="journal article" date="2018" name="Front. Microbiol.">
        <title>Comparative Genomics of the Herbivore Gut Symbiont Lactobacillus reuteri Reveals Genetic Diversity and Lifestyle Adaptation.</title>
        <authorList>
            <person name="Zhao J."/>
        </authorList>
    </citation>
    <scope>NUCLEOTIDE SEQUENCE [LARGE SCALE GENOMIC DNA]</scope>
    <source>
        <strain evidence="2 3">LR10</strain>
    </source>
</reference>